<feature type="domain" description="CCHC-type" evidence="4">
    <location>
        <begin position="191"/>
        <end position="206"/>
    </location>
</feature>
<feature type="compositionally biased region" description="Basic residues" evidence="3">
    <location>
        <begin position="48"/>
        <end position="57"/>
    </location>
</feature>
<keyword evidence="2" id="KW-0863">Zinc-finger</keyword>
<organism evidence="5 6">
    <name type="scientific">Gymnopus androsaceus JB14</name>
    <dbReference type="NCBI Taxonomy" id="1447944"/>
    <lineage>
        <taxon>Eukaryota</taxon>
        <taxon>Fungi</taxon>
        <taxon>Dikarya</taxon>
        <taxon>Basidiomycota</taxon>
        <taxon>Agaricomycotina</taxon>
        <taxon>Agaricomycetes</taxon>
        <taxon>Agaricomycetidae</taxon>
        <taxon>Agaricales</taxon>
        <taxon>Marasmiineae</taxon>
        <taxon>Omphalotaceae</taxon>
        <taxon>Gymnopus</taxon>
    </lineage>
</organism>
<sequence length="311" mass="33848">MTRITNFGRKRTYLESSTDSQGEGSGTTKNQLQDHAEVVDSGASAPPPKKKRKRTPKSKRDGHGTRPMGSAPDEETKDVSPGENALPDAEADKPSKSSKKEKKKKERKDKKYVSPSERRRLQRIAEKNTNTICFACREKGHAARDCPTNENGDASGSKQVGMCYRCGSTRHTLSRCKKSADPLNPLPHASCFVCNGKGHLASACPQNAAKGIYPNGGSCKLCGDITHLAKDCGIRKKDTGSLAAVLGIEAKDVGADEDDFHTIGRKKQELDRNDQHTEKLQRSMNVKVGAHSGVVKPFGKTLDAEKKVVFF</sequence>
<dbReference type="AlphaFoldDB" id="A0A6A4ICC3"/>
<keyword evidence="2" id="KW-0862">Zinc</keyword>
<dbReference type="PANTHER" id="PTHR46242">
    <property type="entry name" value="ZINC FINGER CCHC DOMAIN-CONTAINING PROTEIN 9 ZCCHC9"/>
    <property type="match status" value="1"/>
</dbReference>
<dbReference type="Pfam" id="PF00098">
    <property type="entry name" value="zf-CCHC"/>
    <property type="match status" value="2"/>
</dbReference>
<feature type="region of interest" description="Disordered" evidence="3">
    <location>
        <begin position="1"/>
        <end position="124"/>
    </location>
</feature>
<keyword evidence="6" id="KW-1185">Reference proteome</keyword>
<dbReference type="InterPro" id="IPR036875">
    <property type="entry name" value="Znf_CCHC_sf"/>
</dbReference>
<accession>A0A6A4ICC3</accession>
<keyword evidence="1" id="KW-0507">mRNA processing</keyword>
<dbReference type="PANTHER" id="PTHR46242:SF1">
    <property type="entry name" value="ZINC FINGER CCHC DOMAIN-CONTAINING PROTEIN 9"/>
    <property type="match status" value="1"/>
</dbReference>
<dbReference type="Gene3D" id="4.10.60.10">
    <property type="entry name" value="Zinc finger, CCHC-type"/>
    <property type="match status" value="2"/>
</dbReference>
<evidence type="ECO:0000259" key="4">
    <source>
        <dbReference type="PROSITE" id="PS50158"/>
    </source>
</evidence>
<gene>
    <name evidence="5" type="ORF">BT96DRAFT_28658</name>
</gene>
<dbReference type="InterPro" id="IPR001878">
    <property type="entry name" value="Znf_CCHC"/>
</dbReference>
<evidence type="ECO:0000256" key="1">
    <source>
        <dbReference type="ARBA" id="ARBA00022664"/>
    </source>
</evidence>
<evidence type="ECO:0000256" key="2">
    <source>
        <dbReference type="PROSITE-ProRule" id="PRU00047"/>
    </source>
</evidence>
<dbReference type="SUPFAM" id="SSF57756">
    <property type="entry name" value="Retrovirus zinc finger-like domains"/>
    <property type="match status" value="2"/>
</dbReference>
<evidence type="ECO:0000313" key="6">
    <source>
        <dbReference type="Proteomes" id="UP000799118"/>
    </source>
</evidence>
<keyword evidence="2" id="KW-0479">Metal-binding</keyword>
<dbReference type="GO" id="GO:0008270">
    <property type="term" value="F:zinc ion binding"/>
    <property type="evidence" value="ECO:0007669"/>
    <property type="project" value="UniProtKB-KW"/>
</dbReference>
<dbReference type="SMART" id="SM00343">
    <property type="entry name" value="ZnF_C2HC"/>
    <property type="match status" value="4"/>
</dbReference>
<name>A0A6A4ICC3_9AGAR</name>
<dbReference type="GO" id="GO:0003676">
    <property type="term" value="F:nucleic acid binding"/>
    <property type="evidence" value="ECO:0007669"/>
    <property type="project" value="InterPro"/>
</dbReference>
<feature type="domain" description="CCHC-type" evidence="4">
    <location>
        <begin position="133"/>
        <end position="147"/>
    </location>
</feature>
<feature type="compositionally biased region" description="Basic and acidic residues" evidence="3">
    <location>
        <begin position="109"/>
        <end position="124"/>
    </location>
</feature>
<dbReference type="PROSITE" id="PS50158">
    <property type="entry name" value="ZF_CCHC"/>
    <property type="match status" value="2"/>
</dbReference>
<dbReference type="OrthoDB" id="3863715at2759"/>
<dbReference type="EMBL" id="ML769392">
    <property type="protein sequence ID" value="KAE9408256.1"/>
    <property type="molecule type" value="Genomic_DNA"/>
</dbReference>
<proteinExistence type="predicted"/>
<dbReference type="GO" id="GO:0005730">
    <property type="term" value="C:nucleolus"/>
    <property type="evidence" value="ECO:0007669"/>
    <property type="project" value="TreeGrafter"/>
</dbReference>
<evidence type="ECO:0000313" key="5">
    <source>
        <dbReference type="EMBL" id="KAE9408256.1"/>
    </source>
</evidence>
<evidence type="ECO:0000256" key="3">
    <source>
        <dbReference type="SAM" id="MobiDB-lite"/>
    </source>
</evidence>
<feature type="compositionally biased region" description="Polar residues" evidence="3">
    <location>
        <begin position="14"/>
        <end position="31"/>
    </location>
</feature>
<feature type="compositionally biased region" description="Basic residues" evidence="3">
    <location>
        <begin position="96"/>
        <end position="108"/>
    </location>
</feature>
<reference evidence="5" key="1">
    <citation type="journal article" date="2019" name="Environ. Microbiol.">
        <title>Fungal ecological strategies reflected in gene transcription - a case study of two litter decomposers.</title>
        <authorList>
            <person name="Barbi F."/>
            <person name="Kohler A."/>
            <person name="Barry K."/>
            <person name="Baskaran P."/>
            <person name="Daum C."/>
            <person name="Fauchery L."/>
            <person name="Ihrmark K."/>
            <person name="Kuo A."/>
            <person name="LaButti K."/>
            <person name="Lipzen A."/>
            <person name="Morin E."/>
            <person name="Grigoriev I.V."/>
            <person name="Henrissat B."/>
            <person name="Lindahl B."/>
            <person name="Martin F."/>
        </authorList>
    </citation>
    <scope>NUCLEOTIDE SEQUENCE</scope>
    <source>
        <strain evidence="5">JB14</strain>
    </source>
</reference>
<dbReference type="InterPro" id="IPR042246">
    <property type="entry name" value="ZCCHC9"/>
</dbReference>
<dbReference type="Proteomes" id="UP000799118">
    <property type="component" value="Unassembled WGS sequence"/>
</dbReference>
<protein>
    <recommendedName>
        <fullName evidence="4">CCHC-type domain-containing protein</fullName>
    </recommendedName>
</protein>
<dbReference type="GO" id="GO:0006397">
    <property type="term" value="P:mRNA processing"/>
    <property type="evidence" value="ECO:0007669"/>
    <property type="project" value="UniProtKB-KW"/>
</dbReference>